<dbReference type="InterPro" id="IPR050659">
    <property type="entry name" value="Peptidase_M24B"/>
</dbReference>
<evidence type="ECO:0000259" key="1">
    <source>
        <dbReference type="Pfam" id="PF00557"/>
    </source>
</evidence>
<evidence type="ECO:0000313" key="4">
    <source>
        <dbReference type="Proteomes" id="UP000823485"/>
    </source>
</evidence>
<proteinExistence type="predicted"/>
<sequence length="395" mass="44779">MLSFNMLEYQERIRKTKQRMQAEGMDLLLVTDPANICYLTGYNAWSFYVHQMLVVMIDEEQPFWIGRGQDASAAKHTTWLDEDHIIPYEDDYVQSDVKHPMDFVAGVLQKKKQDNRVMGVEFDAYYFTAKNYIQLTAGLPNAIFKDATNLVNWVRIIKSEQEIEYIKKAAKIAEKAMRTGVDSIWEGVRQSDVAAAISHAQISGTEDFGGDYPSIVPLLPTGEKTSACHLTWTDDVLQNGDPVIIELAGCYKRYHSPLARTVVVGKPTDQMQYIANIVIEGINMALDAVKPGMTCEEVELVWRKAIEKSGIKKESRIGYSIGLNYPPDWGEHTASLRPSDHTILRPNMTFHMIPGIWLDHIGIEISESFRVTETGCEVLADFPRELFVRPNIRLA</sequence>
<dbReference type="InterPro" id="IPR000994">
    <property type="entry name" value="Pept_M24"/>
</dbReference>
<evidence type="ECO:0000259" key="2">
    <source>
        <dbReference type="Pfam" id="PF01321"/>
    </source>
</evidence>
<comment type="caution">
    <text evidence="3">The sequence shown here is derived from an EMBL/GenBank/DDBJ whole genome shotgun (WGS) entry which is preliminary data.</text>
</comment>
<dbReference type="SUPFAM" id="SSF55920">
    <property type="entry name" value="Creatinase/aminopeptidase"/>
    <property type="match status" value="1"/>
</dbReference>
<dbReference type="Gene3D" id="3.90.230.10">
    <property type="entry name" value="Creatinase/methionine aminopeptidase superfamily"/>
    <property type="match status" value="1"/>
</dbReference>
<dbReference type="InterPro" id="IPR036005">
    <property type="entry name" value="Creatinase/aminopeptidase-like"/>
</dbReference>
<keyword evidence="4" id="KW-1185">Reference proteome</keyword>
<reference evidence="3 4" key="1">
    <citation type="submission" date="2021-01" db="EMBL/GenBank/DDBJ databases">
        <title>Genomic Encyclopedia of Type Strains, Phase IV (KMG-IV): sequencing the most valuable type-strain genomes for metagenomic binning, comparative biology and taxonomic classification.</title>
        <authorList>
            <person name="Goeker M."/>
        </authorList>
    </citation>
    <scope>NUCLEOTIDE SEQUENCE [LARGE SCALE GENOMIC DNA]</scope>
    <source>
        <strain evidence="3 4">DSM 105453</strain>
    </source>
</reference>
<organism evidence="3 4">
    <name type="scientific">Siminovitchia thermophila</name>
    <dbReference type="NCBI Taxonomy" id="1245522"/>
    <lineage>
        <taxon>Bacteria</taxon>
        <taxon>Bacillati</taxon>
        <taxon>Bacillota</taxon>
        <taxon>Bacilli</taxon>
        <taxon>Bacillales</taxon>
        <taxon>Bacillaceae</taxon>
        <taxon>Siminovitchia</taxon>
    </lineage>
</organism>
<dbReference type="Gene3D" id="3.40.350.10">
    <property type="entry name" value="Creatinase/prolidase N-terminal domain"/>
    <property type="match status" value="1"/>
</dbReference>
<dbReference type="PANTHER" id="PTHR46112:SF3">
    <property type="entry name" value="AMINOPEPTIDASE YPDF"/>
    <property type="match status" value="1"/>
</dbReference>
<feature type="domain" description="Creatinase N-terminal" evidence="2">
    <location>
        <begin position="12"/>
        <end position="157"/>
    </location>
</feature>
<dbReference type="EMBL" id="JAFBFH010000006">
    <property type="protein sequence ID" value="MBM7714242.1"/>
    <property type="molecule type" value="Genomic_DNA"/>
</dbReference>
<dbReference type="Pfam" id="PF01321">
    <property type="entry name" value="Creatinase_N"/>
    <property type="match status" value="1"/>
</dbReference>
<name>A0ABS2R3Q1_9BACI</name>
<evidence type="ECO:0000313" key="3">
    <source>
        <dbReference type="EMBL" id="MBM7714242.1"/>
    </source>
</evidence>
<accession>A0ABS2R3Q1</accession>
<dbReference type="InterPro" id="IPR000587">
    <property type="entry name" value="Creatinase_N"/>
</dbReference>
<feature type="domain" description="Peptidase M24" evidence="1">
    <location>
        <begin position="164"/>
        <end position="373"/>
    </location>
</feature>
<dbReference type="CDD" id="cd01066">
    <property type="entry name" value="APP_MetAP"/>
    <property type="match status" value="1"/>
</dbReference>
<gene>
    <name evidence="3" type="ORF">JOC94_001214</name>
</gene>
<dbReference type="RefSeq" id="WP_171973970.1">
    <property type="nucleotide sequence ID" value="NZ_JAFBFH010000006.1"/>
</dbReference>
<protein>
    <submittedName>
        <fullName evidence="3">Xaa-Pro dipeptidase</fullName>
        <ecNumber evidence="3">3.4.13.9</ecNumber>
    </submittedName>
</protein>
<dbReference type="InterPro" id="IPR029149">
    <property type="entry name" value="Creatin/AminoP/Spt16_N"/>
</dbReference>
<dbReference type="Pfam" id="PF00557">
    <property type="entry name" value="Peptidase_M24"/>
    <property type="match status" value="1"/>
</dbReference>
<keyword evidence="3" id="KW-0224">Dipeptidase</keyword>
<dbReference type="EC" id="3.4.13.9" evidence="3"/>
<dbReference type="Proteomes" id="UP000823485">
    <property type="component" value="Unassembled WGS sequence"/>
</dbReference>
<keyword evidence="3" id="KW-0378">Hydrolase</keyword>
<dbReference type="SUPFAM" id="SSF53092">
    <property type="entry name" value="Creatinase/prolidase N-terminal domain"/>
    <property type="match status" value="1"/>
</dbReference>
<dbReference type="PANTHER" id="PTHR46112">
    <property type="entry name" value="AMINOPEPTIDASE"/>
    <property type="match status" value="1"/>
</dbReference>
<keyword evidence="3" id="KW-0645">Protease</keyword>
<dbReference type="GO" id="GO:0102009">
    <property type="term" value="F:proline dipeptidase activity"/>
    <property type="evidence" value="ECO:0007669"/>
    <property type="project" value="UniProtKB-EC"/>
</dbReference>